<dbReference type="FunFam" id="2.60.120.260:FF:000002">
    <property type="entry name" value="Coagulation factor VIII"/>
    <property type="match status" value="1"/>
</dbReference>
<organism evidence="2 3">
    <name type="scientific">Paramuricea clavata</name>
    <name type="common">Red gorgonian</name>
    <name type="synonym">Violescent sea-whip</name>
    <dbReference type="NCBI Taxonomy" id="317549"/>
    <lineage>
        <taxon>Eukaryota</taxon>
        <taxon>Metazoa</taxon>
        <taxon>Cnidaria</taxon>
        <taxon>Anthozoa</taxon>
        <taxon>Octocorallia</taxon>
        <taxon>Malacalcyonacea</taxon>
        <taxon>Plexauridae</taxon>
        <taxon>Paramuricea</taxon>
    </lineage>
</organism>
<reference evidence="2" key="1">
    <citation type="submission" date="2020-04" db="EMBL/GenBank/DDBJ databases">
        <authorList>
            <person name="Alioto T."/>
            <person name="Alioto T."/>
            <person name="Gomez Garrido J."/>
        </authorList>
    </citation>
    <scope>NUCLEOTIDE SEQUENCE</scope>
    <source>
        <strain evidence="2">A484AB</strain>
    </source>
</reference>
<evidence type="ECO:0000256" key="1">
    <source>
        <dbReference type="ARBA" id="ARBA00023157"/>
    </source>
</evidence>
<dbReference type="EMBL" id="CACRXK020011949">
    <property type="protein sequence ID" value="CAB4022394.1"/>
    <property type="molecule type" value="Genomic_DNA"/>
</dbReference>
<comment type="caution">
    <text evidence="2">The sequence shown here is derived from an EMBL/GenBank/DDBJ whole genome shotgun (WGS) entry which is preliminary data.</text>
</comment>
<dbReference type="PROSITE" id="PS01285">
    <property type="entry name" value="FA58C_1"/>
    <property type="match status" value="1"/>
</dbReference>
<dbReference type="SUPFAM" id="SSF49785">
    <property type="entry name" value="Galactose-binding domain-like"/>
    <property type="match status" value="1"/>
</dbReference>
<dbReference type="Gene3D" id="2.60.120.260">
    <property type="entry name" value="Galactose-binding domain-like"/>
    <property type="match status" value="1"/>
</dbReference>
<dbReference type="PANTHER" id="PTHR24543">
    <property type="entry name" value="MULTICOPPER OXIDASE-RELATED"/>
    <property type="match status" value="1"/>
</dbReference>
<gene>
    <name evidence="2" type="ORF">PACLA_8A084507</name>
</gene>
<dbReference type="AlphaFoldDB" id="A0A7D9KZF3"/>
<dbReference type="SMART" id="SM00231">
    <property type="entry name" value="FA58C"/>
    <property type="match status" value="1"/>
</dbReference>
<dbReference type="PANTHER" id="PTHR24543:SF325">
    <property type="entry name" value="F5_8 TYPE C DOMAIN-CONTAINING PROTEIN"/>
    <property type="match status" value="1"/>
</dbReference>
<dbReference type="PROSITE" id="PS50022">
    <property type="entry name" value="FA58C_3"/>
    <property type="match status" value="1"/>
</dbReference>
<feature type="non-terminal residue" evidence="2">
    <location>
        <position position="479"/>
    </location>
</feature>
<keyword evidence="1" id="KW-1015">Disulfide bond</keyword>
<protein>
    <submittedName>
        <fullName evidence="2">Uncharacterized protein</fullName>
    </submittedName>
</protein>
<proteinExistence type="predicted"/>
<accession>A0A7D9KZF3</accession>
<dbReference type="Pfam" id="PF00754">
    <property type="entry name" value="F5_F8_type_C"/>
    <property type="match status" value="1"/>
</dbReference>
<dbReference type="PROSITE" id="PS52031">
    <property type="entry name" value="GG_LECTIN"/>
    <property type="match status" value="1"/>
</dbReference>
<dbReference type="Proteomes" id="UP001152795">
    <property type="component" value="Unassembled WGS sequence"/>
</dbReference>
<sequence>YPVCRYGNWWGSFDRQGWSLCPSSSPYIVGLERSKSNQGQNDYIYHLEAAKCCQGTIPFINDEQDCVIADWVGSFDRSRTWNLCPRGYYLSGLERSHGQNLHNIEKARCCKPRSQPLVYKDCYKENVWSKFDHHSSGMVSCARNGYYITGLYRSGCDLLYCVEEFMCCSMLSAIEDVKVLKFQVRSGCGLALIKIDGHDYSKHGRGYNFVVVDGWTGKVESRVYFDTHANVGNVNNMIKFIQGIATSKIVLAAIQDEGRKSMTSEAYKALLTIGAKEPMKRDYRGSFALIGFSGNIKPGFVKQVDNLKGKGPSIVEELITLPYTVCRDPRDLGMRTGKIKDSQISASSEWNRQHGPDNARLYFRAHSGRTGAWSAKVNDVHQWIQVDFKSSTVVLAINIQGREDCCNQFVRSYTVSWSNNGKIFYPYKHQGKVKVFPGNKDRHSVVQQLISPPIIAGYIRVNPKSWNQHISLRLEFIGC</sequence>
<evidence type="ECO:0000313" key="2">
    <source>
        <dbReference type="EMBL" id="CAB4022394.1"/>
    </source>
</evidence>
<dbReference type="Pfam" id="PF15711">
    <property type="entry name" value="ILEI"/>
    <property type="match status" value="1"/>
</dbReference>
<dbReference type="OrthoDB" id="9972451at2759"/>
<dbReference type="CDD" id="cd00057">
    <property type="entry name" value="FA58C"/>
    <property type="match status" value="1"/>
</dbReference>
<dbReference type="InterPro" id="IPR008979">
    <property type="entry name" value="Galactose-bd-like_sf"/>
</dbReference>
<name>A0A7D9KZF3_PARCT</name>
<dbReference type="InterPro" id="IPR000421">
    <property type="entry name" value="FA58C"/>
</dbReference>
<keyword evidence="3" id="KW-1185">Reference proteome</keyword>
<evidence type="ECO:0000313" key="3">
    <source>
        <dbReference type="Proteomes" id="UP001152795"/>
    </source>
</evidence>
<dbReference type="InterPro" id="IPR039477">
    <property type="entry name" value="ILEI/PANDER_dom"/>
</dbReference>